<reference evidence="12" key="1">
    <citation type="journal article" date="2023" name="G3 (Bethesda)">
        <title>Whole genome assembly and annotation of the endangered Caribbean coral Acropora cervicornis.</title>
        <authorList>
            <person name="Selwyn J.D."/>
            <person name="Vollmer S.V."/>
        </authorList>
    </citation>
    <scope>NUCLEOTIDE SEQUENCE</scope>
    <source>
        <strain evidence="12">K2</strain>
    </source>
</reference>
<keyword evidence="2" id="KW-0479">Metal-binding</keyword>
<feature type="domain" description="EF-hand" evidence="10">
    <location>
        <begin position="203"/>
        <end position="240"/>
    </location>
</feature>
<keyword evidence="13" id="KW-1185">Reference proteome</keyword>
<dbReference type="Pfam" id="PF13640">
    <property type="entry name" value="2OG-FeII_Oxy_3"/>
    <property type="match status" value="1"/>
</dbReference>
<dbReference type="SUPFAM" id="SSF47473">
    <property type="entry name" value="EF-hand"/>
    <property type="match status" value="1"/>
</dbReference>
<keyword evidence="5" id="KW-0223">Dioxygenase</keyword>
<dbReference type="PANTHER" id="PTHR10869:SF246">
    <property type="entry name" value="TRANSMEMBRANE PROLYL 4-HYDROXYLASE"/>
    <property type="match status" value="1"/>
</dbReference>
<evidence type="ECO:0000256" key="8">
    <source>
        <dbReference type="SAM" id="MobiDB-lite"/>
    </source>
</evidence>
<dbReference type="InterPro" id="IPR018247">
    <property type="entry name" value="EF_Hand_1_Ca_BS"/>
</dbReference>
<evidence type="ECO:0000256" key="6">
    <source>
        <dbReference type="ARBA" id="ARBA00023002"/>
    </source>
</evidence>
<dbReference type="Proteomes" id="UP001249851">
    <property type="component" value="Unassembled WGS sequence"/>
</dbReference>
<dbReference type="Gene3D" id="1.10.238.10">
    <property type="entry name" value="EF-hand"/>
    <property type="match status" value="1"/>
</dbReference>
<dbReference type="PANTHER" id="PTHR10869">
    <property type="entry name" value="PROLYL 4-HYDROXYLASE ALPHA SUBUNIT"/>
    <property type="match status" value="1"/>
</dbReference>
<dbReference type="GO" id="GO:0005509">
    <property type="term" value="F:calcium ion binding"/>
    <property type="evidence" value="ECO:0007669"/>
    <property type="project" value="InterPro"/>
</dbReference>
<dbReference type="CDD" id="cd00051">
    <property type="entry name" value="EFh"/>
    <property type="match status" value="1"/>
</dbReference>
<dbReference type="GO" id="GO:0004656">
    <property type="term" value="F:procollagen-proline 4-dioxygenase activity"/>
    <property type="evidence" value="ECO:0007669"/>
    <property type="project" value="TreeGrafter"/>
</dbReference>
<evidence type="ECO:0000256" key="5">
    <source>
        <dbReference type="ARBA" id="ARBA00022964"/>
    </source>
</evidence>
<dbReference type="InterPro" id="IPR011992">
    <property type="entry name" value="EF-hand-dom_pair"/>
</dbReference>
<evidence type="ECO:0000259" key="10">
    <source>
        <dbReference type="PROSITE" id="PS50222"/>
    </source>
</evidence>
<feature type="region of interest" description="Disordered" evidence="8">
    <location>
        <begin position="468"/>
        <end position="527"/>
    </location>
</feature>
<evidence type="ECO:0000256" key="3">
    <source>
        <dbReference type="ARBA" id="ARBA00022837"/>
    </source>
</evidence>
<evidence type="ECO:0000256" key="9">
    <source>
        <dbReference type="SAM" id="Phobius"/>
    </source>
</evidence>
<evidence type="ECO:0000256" key="7">
    <source>
        <dbReference type="ARBA" id="ARBA00023004"/>
    </source>
</evidence>
<dbReference type="Pfam" id="PF13499">
    <property type="entry name" value="EF-hand_7"/>
    <property type="match status" value="1"/>
</dbReference>
<evidence type="ECO:0000256" key="2">
    <source>
        <dbReference type="ARBA" id="ARBA00022723"/>
    </source>
</evidence>
<evidence type="ECO:0000313" key="13">
    <source>
        <dbReference type="Proteomes" id="UP001249851"/>
    </source>
</evidence>
<keyword evidence="6" id="KW-0560">Oxidoreductase</keyword>
<feature type="transmembrane region" description="Helical" evidence="9">
    <location>
        <begin position="12"/>
        <end position="31"/>
    </location>
</feature>
<keyword evidence="9 12" id="KW-0812">Transmembrane</keyword>
<feature type="domain" description="Fe2OG dioxygenase" evidence="11">
    <location>
        <begin position="292"/>
        <end position="438"/>
    </location>
</feature>
<dbReference type="AlphaFoldDB" id="A0AAD9UYU4"/>
<keyword evidence="3" id="KW-0106">Calcium</keyword>
<dbReference type="Gene3D" id="2.60.120.620">
    <property type="entry name" value="q2cbj1_9rhob like domain"/>
    <property type="match status" value="1"/>
</dbReference>
<comment type="cofactor">
    <cofactor evidence="1">
        <name>L-ascorbate</name>
        <dbReference type="ChEBI" id="CHEBI:38290"/>
    </cofactor>
</comment>
<dbReference type="PROSITE" id="PS51471">
    <property type="entry name" value="FE2OG_OXY"/>
    <property type="match status" value="1"/>
</dbReference>
<dbReference type="InterPro" id="IPR044862">
    <property type="entry name" value="Pro_4_hyd_alph_FE2OG_OXY"/>
</dbReference>
<feature type="compositionally biased region" description="Basic and acidic residues" evidence="8">
    <location>
        <begin position="470"/>
        <end position="527"/>
    </location>
</feature>
<keyword evidence="9" id="KW-0472">Membrane</keyword>
<dbReference type="GO" id="GO:0005783">
    <property type="term" value="C:endoplasmic reticulum"/>
    <property type="evidence" value="ECO:0007669"/>
    <property type="project" value="TreeGrafter"/>
</dbReference>
<comment type="caution">
    <text evidence="12">The sequence shown here is derived from an EMBL/GenBank/DDBJ whole genome shotgun (WGS) entry which is preliminary data.</text>
</comment>
<dbReference type="EMBL" id="JARQWQ010000065">
    <property type="protein sequence ID" value="KAK2555034.1"/>
    <property type="molecule type" value="Genomic_DNA"/>
</dbReference>
<dbReference type="InterPro" id="IPR002048">
    <property type="entry name" value="EF_hand_dom"/>
</dbReference>
<evidence type="ECO:0000259" key="11">
    <source>
        <dbReference type="PROSITE" id="PS51471"/>
    </source>
</evidence>
<dbReference type="GO" id="GO:0005506">
    <property type="term" value="F:iron ion binding"/>
    <property type="evidence" value="ECO:0007669"/>
    <property type="project" value="InterPro"/>
</dbReference>
<accession>A0AAD9UYU4</accession>
<dbReference type="PROSITE" id="PS00018">
    <property type="entry name" value="EF_HAND_1"/>
    <property type="match status" value="1"/>
</dbReference>
<dbReference type="SMART" id="SM00702">
    <property type="entry name" value="P4Hc"/>
    <property type="match status" value="1"/>
</dbReference>
<evidence type="ECO:0000313" key="12">
    <source>
        <dbReference type="EMBL" id="KAK2555034.1"/>
    </source>
</evidence>
<dbReference type="InterPro" id="IPR006620">
    <property type="entry name" value="Pro_4_hyd_alph"/>
</dbReference>
<sequence length="527" mass="61783">MLYMQRFWRRNLQCFFQNGHFILVCYVLYYVTFTFEKQSLLGLTEEQFYDVTVSALFVCRDQQASTKRFNITNLFTTQLLATSFTFRKNGRLEIFPIFLSCFVLRCLVYKMREIGEENRQNEMGSEASRPSEEISQFLTDIECDHLISYAKRLGLEESPLAKSDHLIDDETSERTFKIWDNNDDGFIEPAEIMHVRGKEDLYFTEEDLLEMFKELDMDKDVDGKISFEEFSKVTVPAMKEYFDKVRRTKPRLRSRNSRQVWMFHNDPKYPILSDFHGRLSRLSLLPEEFINNTEPLQVVKYDVRGHYHCHYDSDELDRKLPCCTFSREDDCRLCRFATVLIYLNNPKIGGETAFPLAGNESYSAEAWEKGEGWKCNLAQNCHKSNLVVKPEKGKAILWYNHFLDEKTGWLGMLDPLAQHGGCDVIEGTKWVANLWLTLVGEPDTGDAFKGWIDHGKDELMFQPGTNWRGETIKTDDEKEKDKEIKEVKKEEESENRFKKENMEDKEKKIEDAKTESSDGSYDVKLEL</sequence>
<keyword evidence="9" id="KW-1133">Transmembrane helix</keyword>
<evidence type="ECO:0000256" key="4">
    <source>
        <dbReference type="ARBA" id="ARBA00022896"/>
    </source>
</evidence>
<dbReference type="InterPro" id="IPR045054">
    <property type="entry name" value="P4HA-like"/>
</dbReference>
<keyword evidence="4" id="KW-0847">Vitamin C</keyword>
<dbReference type="InterPro" id="IPR005123">
    <property type="entry name" value="Oxoglu/Fe-dep_dioxygenase_dom"/>
</dbReference>
<name>A0AAD9UYU4_ACRCE</name>
<dbReference type="PROSITE" id="PS50222">
    <property type="entry name" value="EF_HAND_2"/>
    <property type="match status" value="1"/>
</dbReference>
<dbReference type="GO" id="GO:0031418">
    <property type="term" value="F:L-ascorbic acid binding"/>
    <property type="evidence" value="ECO:0007669"/>
    <property type="project" value="UniProtKB-KW"/>
</dbReference>
<organism evidence="12 13">
    <name type="scientific">Acropora cervicornis</name>
    <name type="common">Staghorn coral</name>
    <dbReference type="NCBI Taxonomy" id="6130"/>
    <lineage>
        <taxon>Eukaryota</taxon>
        <taxon>Metazoa</taxon>
        <taxon>Cnidaria</taxon>
        <taxon>Anthozoa</taxon>
        <taxon>Hexacorallia</taxon>
        <taxon>Scleractinia</taxon>
        <taxon>Astrocoeniina</taxon>
        <taxon>Acroporidae</taxon>
        <taxon>Acropora</taxon>
    </lineage>
</organism>
<gene>
    <name evidence="12" type="ORF">P5673_023381</name>
</gene>
<protein>
    <submittedName>
        <fullName evidence="12">Transmembrane prolyl 4-hydroxylase</fullName>
    </submittedName>
</protein>
<evidence type="ECO:0000256" key="1">
    <source>
        <dbReference type="ARBA" id="ARBA00001961"/>
    </source>
</evidence>
<reference evidence="12" key="2">
    <citation type="journal article" date="2023" name="Science">
        <title>Genomic signatures of disease resistance in endangered staghorn corals.</title>
        <authorList>
            <person name="Vollmer S.V."/>
            <person name="Selwyn J.D."/>
            <person name="Despard B.A."/>
            <person name="Roesel C.L."/>
        </authorList>
    </citation>
    <scope>NUCLEOTIDE SEQUENCE</scope>
    <source>
        <strain evidence="12">K2</strain>
    </source>
</reference>
<keyword evidence="7" id="KW-0408">Iron</keyword>
<proteinExistence type="predicted"/>